<dbReference type="Proteomes" id="UP000092321">
    <property type="component" value="Unassembled WGS sequence"/>
</dbReference>
<dbReference type="PANTHER" id="PTHR11735">
    <property type="entry name" value="TRNA N6-ADENOSINE THREONYLCARBAMOYLTRANSFERASE"/>
    <property type="match status" value="1"/>
</dbReference>
<sequence length="157" mass="18204">SNNSDIAFSFSGQITQLKQYLERQNIVIKNLSSKKKAEIAYQVQYLHFYHLIKKIKQLYTIRPELKDYPLVLSGGVAANMFLRQFFKKEINSKIYFPERKDLCTDNSVMIGWAGLLFYKKSTLLTKMDSTTQSKWPLNELISIGGYEEDTTSIKKSL</sequence>
<evidence type="ECO:0000259" key="1">
    <source>
        <dbReference type="Pfam" id="PF00814"/>
    </source>
</evidence>
<dbReference type="Gene3D" id="3.30.420.40">
    <property type="match status" value="1"/>
</dbReference>
<gene>
    <name evidence="2" type="ORF">HANVADRAFT_4553</name>
</gene>
<dbReference type="OrthoDB" id="10259622at2759"/>
<organism evidence="2 3">
    <name type="scientific">Hanseniaspora valbyensis NRRL Y-1626</name>
    <dbReference type="NCBI Taxonomy" id="766949"/>
    <lineage>
        <taxon>Eukaryota</taxon>
        <taxon>Fungi</taxon>
        <taxon>Dikarya</taxon>
        <taxon>Ascomycota</taxon>
        <taxon>Saccharomycotina</taxon>
        <taxon>Saccharomycetes</taxon>
        <taxon>Saccharomycodales</taxon>
        <taxon>Saccharomycodaceae</taxon>
        <taxon>Hanseniaspora</taxon>
    </lineage>
</organism>
<reference evidence="3" key="1">
    <citation type="journal article" date="2016" name="Proc. Natl. Acad. Sci. U.S.A.">
        <title>Comparative genomics of biotechnologically important yeasts.</title>
        <authorList>
            <person name="Riley R."/>
            <person name="Haridas S."/>
            <person name="Wolfe K.H."/>
            <person name="Lopes M.R."/>
            <person name="Hittinger C.T."/>
            <person name="Goeker M."/>
            <person name="Salamov A.A."/>
            <person name="Wisecaver J.H."/>
            <person name="Long T.M."/>
            <person name="Calvey C.H."/>
            <person name="Aerts A.L."/>
            <person name="Barry K.W."/>
            <person name="Choi C."/>
            <person name="Clum A."/>
            <person name="Coughlan A.Y."/>
            <person name="Deshpande S."/>
            <person name="Douglass A.P."/>
            <person name="Hanson S.J."/>
            <person name="Klenk H.-P."/>
            <person name="LaButti K.M."/>
            <person name="Lapidus A."/>
            <person name="Lindquist E.A."/>
            <person name="Lipzen A.M."/>
            <person name="Meier-Kolthoff J.P."/>
            <person name="Ohm R.A."/>
            <person name="Otillar R.P."/>
            <person name="Pangilinan J.L."/>
            <person name="Peng Y."/>
            <person name="Rokas A."/>
            <person name="Rosa C.A."/>
            <person name="Scheuner C."/>
            <person name="Sibirny A.A."/>
            <person name="Slot J.C."/>
            <person name="Stielow J.B."/>
            <person name="Sun H."/>
            <person name="Kurtzman C.P."/>
            <person name="Blackwell M."/>
            <person name="Grigoriev I.V."/>
            <person name="Jeffries T.W."/>
        </authorList>
    </citation>
    <scope>NUCLEOTIDE SEQUENCE [LARGE SCALE GENOMIC DNA]</scope>
    <source>
        <strain evidence="3">NRRL Y-1626</strain>
    </source>
</reference>
<evidence type="ECO:0000313" key="3">
    <source>
        <dbReference type="Proteomes" id="UP000092321"/>
    </source>
</evidence>
<protein>
    <recommendedName>
        <fullName evidence="1">Gcp-like domain-containing protein</fullName>
    </recommendedName>
</protein>
<accession>A0A1B7T7B8</accession>
<comment type="caution">
    <text evidence="2">The sequence shown here is derived from an EMBL/GenBank/DDBJ whole genome shotgun (WGS) entry which is preliminary data.</text>
</comment>
<dbReference type="EMBL" id="LXPE01000532">
    <property type="protein sequence ID" value="OBA24631.1"/>
    <property type="molecule type" value="Genomic_DNA"/>
</dbReference>
<proteinExistence type="predicted"/>
<feature type="domain" description="Gcp-like" evidence="1">
    <location>
        <begin position="7"/>
        <end position="112"/>
    </location>
</feature>
<dbReference type="SUPFAM" id="SSF53067">
    <property type="entry name" value="Actin-like ATPase domain"/>
    <property type="match status" value="1"/>
</dbReference>
<feature type="non-terminal residue" evidence="2">
    <location>
        <position position="1"/>
    </location>
</feature>
<dbReference type="Pfam" id="PF00814">
    <property type="entry name" value="TsaD"/>
    <property type="match status" value="1"/>
</dbReference>
<dbReference type="InterPro" id="IPR043129">
    <property type="entry name" value="ATPase_NBD"/>
</dbReference>
<dbReference type="GO" id="GO:0005739">
    <property type="term" value="C:mitochondrion"/>
    <property type="evidence" value="ECO:0007669"/>
    <property type="project" value="TreeGrafter"/>
</dbReference>
<evidence type="ECO:0000313" key="2">
    <source>
        <dbReference type="EMBL" id="OBA24631.1"/>
    </source>
</evidence>
<dbReference type="PANTHER" id="PTHR11735:SF6">
    <property type="entry name" value="TRNA N6-ADENOSINE THREONYLCARBAMOYLTRANSFERASE, MITOCHONDRIAL"/>
    <property type="match status" value="1"/>
</dbReference>
<name>A0A1B7T7B8_9ASCO</name>
<dbReference type="InterPro" id="IPR000905">
    <property type="entry name" value="Gcp-like_dom"/>
</dbReference>
<dbReference type="AlphaFoldDB" id="A0A1B7T7B8"/>
<keyword evidence="3" id="KW-1185">Reference proteome</keyword>